<dbReference type="PaxDb" id="1198114-AciX9_1648"/>
<dbReference type="GO" id="GO:0009279">
    <property type="term" value="C:cell outer membrane"/>
    <property type="evidence" value="ECO:0007669"/>
    <property type="project" value="UniProtKB-SubCell"/>
</dbReference>
<comment type="similarity">
    <text evidence="2">Belongs to the outer membrane factor (OMF) (TC 1.B.17) family.</text>
</comment>
<dbReference type="PANTHER" id="PTHR30026">
    <property type="entry name" value="OUTER MEMBRANE PROTEIN TOLC"/>
    <property type="match status" value="1"/>
</dbReference>
<dbReference type="KEGG" id="acm:AciX9_1648"/>
<dbReference type="InterPro" id="IPR051906">
    <property type="entry name" value="TolC-like"/>
</dbReference>
<dbReference type="Gene3D" id="1.20.1600.10">
    <property type="entry name" value="Outer membrane efflux proteins (OEP)"/>
    <property type="match status" value="1"/>
</dbReference>
<dbReference type="PANTHER" id="PTHR30026:SF20">
    <property type="entry name" value="OUTER MEMBRANE PROTEIN TOLC"/>
    <property type="match status" value="1"/>
</dbReference>
<dbReference type="Pfam" id="PF02321">
    <property type="entry name" value="OEP"/>
    <property type="match status" value="1"/>
</dbReference>
<dbReference type="InterPro" id="IPR003423">
    <property type="entry name" value="OMP_efflux"/>
</dbReference>
<dbReference type="OrthoDB" id="113473at2"/>
<evidence type="ECO:0000256" key="4">
    <source>
        <dbReference type="ARBA" id="ARBA00022452"/>
    </source>
</evidence>
<dbReference type="eggNOG" id="COG1538">
    <property type="taxonomic scope" value="Bacteria"/>
</dbReference>
<keyword evidence="9" id="KW-1185">Reference proteome</keyword>
<dbReference type="EMBL" id="CP002480">
    <property type="protein sequence ID" value="ADW68700.1"/>
    <property type="molecule type" value="Genomic_DNA"/>
</dbReference>
<evidence type="ECO:0000256" key="5">
    <source>
        <dbReference type="ARBA" id="ARBA00022692"/>
    </source>
</evidence>
<evidence type="ECO:0000256" key="6">
    <source>
        <dbReference type="ARBA" id="ARBA00023136"/>
    </source>
</evidence>
<dbReference type="HOGENOM" id="CLU_634488_0_0_0"/>
<dbReference type="GO" id="GO:1990281">
    <property type="term" value="C:efflux pump complex"/>
    <property type="evidence" value="ECO:0007669"/>
    <property type="project" value="TreeGrafter"/>
</dbReference>
<dbReference type="GO" id="GO:0015562">
    <property type="term" value="F:efflux transmembrane transporter activity"/>
    <property type="evidence" value="ECO:0007669"/>
    <property type="project" value="InterPro"/>
</dbReference>
<keyword evidence="3" id="KW-0813">Transport</keyword>
<keyword evidence="7" id="KW-0998">Cell outer membrane</keyword>
<accession>E8WY73</accession>
<evidence type="ECO:0000256" key="7">
    <source>
        <dbReference type="ARBA" id="ARBA00023237"/>
    </source>
</evidence>
<reference evidence="9" key="1">
    <citation type="submission" date="2011-01" db="EMBL/GenBank/DDBJ databases">
        <title>Complete sequence of chromosome of Acidobacterium sp. MP5ACTX9.</title>
        <authorList>
            <consortium name="US DOE Joint Genome Institute"/>
            <person name="Lucas S."/>
            <person name="Copeland A."/>
            <person name="Lapidus A."/>
            <person name="Cheng J.-F."/>
            <person name="Goodwin L."/>
            <person name="Pitluck S."/>
            <person name="Teshima H."/>
            <person name="Detter J.C."/>
            <person name="Han C."/>
            <person name="Tapia R."/>
            <person name="Land M."/>
            <person name="Hauser L."/>
            <person name="Kyrpides N."/>
            <person name="Ivanova N."/>
            <person name="Ovchinnikova G."/>
            <person name="Pagani I."/>
            <person name="Rawat S.R."/>
            <person name="Mannisto M."/>
            <person name="Haggblom M.M."/>
            <person name="Woyke T."/>
        </authorList>
    </citation>
    <scope>NUCLEOTIDE SEQUENCE [LARGE SCALE GENOMIC DNA]</scope>
    <source>
        <strain evidence="9">MP5ACTX9</strain>
    </source>
</reference>
<keyword evidence="4" id="KW-1134">Transmembrane beta strand</keyword>
<evidence type="ECO:0000256" key="2">
    <source>
        <dbReference type="ARBA" id="ARBA00007613"/>
    </source>
</evidence>
<dbReference type="AlphaFoldDB" id="E8WY73"/>
<comment type="subcellular location">
    <subcellularLocation>
        <location evidence="1">Cell outer membrane</location>
    </subcellularLocation>
</comment>
<organism evidence="9">
    <name type="scientific">Granulicella tundricola (strain ATCC BAA-1859 / DSM 23138 / MP5ACTX9)</name>
    <dbReference type="NCBI Taxonomy" id="1198114"/>
    <lineage>
        <taxon>Bacteria</taxon>
        <taxon>Pseudomonadati</taxon>
        <taxon>Acidobacteriota</taxon>
        <taxon>Terriglobia</taxon>
        <taxon>Terriglobales</taxon>
        <taxon>Acidobacteriaceae</taxon>
        <taxon>Granulicella</taxon>
    </lineage>
</organism>
<keyword evidence="6" id="KW-0472">Membrane</keyword>
<protein>
    <submittedName>
        <fullName evidence="8">Outer membrane efflux protein</fullName>
    </submittedName>
</protein>
<evidence type="ECO:0000256" key="3">
    <source>
        <dbReference type="ARBA" id="ARBA00022448"/>
    </source>
</evidence>
<proteinExistence type="inferred from homology"/>
<keyword evidence="5" id="KW-0812">Transmembrane</keyword>
<dbReference type="Proteomes" id="UP000000343">
    <property type="component" value="Chromosome"/>
</dbReference>
<evidence type="ECO:0000313" key="8">
    <source>
        <dbReference type="EMBL" id="ADW68700.1"/>
    </source>
</evidence>
<dbReference type="GO" id="GO:0015288">
    <property type="term" value="F:porin activity"/>
    <property type="evidence" value="ECO:0007669"/>
    <property type="project" value="TreeGrafter"/>
</dbReference>
<sequence length="468" mass="51014">MRATRTLSQRNRPGTKPTSPARLTCLLIAGLSVPAFHQAEAQLSLSTAVDLALTNNPRVKAAESDSAKAAAALAATHDIYVPSLNAGAGLGESYGYSPNPPTLFTFSAQSLVYNAAQFSYIRSAHSGLEASNLALQDVREAVAEDAALTFVALDHDQQREAVLRQQAEYSMKLVSIVLARVDAGKDTAIDLTQARLTGAQFRLALHRAQDDTENDRTHLQRIMGVPVTTVTAEGGFPTTPLPTDSNSLPGGAPNAGVAAAFFTARAKQQQAFGDARFLYRPQFSLIVEYNRYATFTNSFQQLQSNNKNAINANEEVIGVQITLPLFDRYRKDKARESAADARHSLHEAENAQITVLDAQTKLNHTILELQDRAEVASLEQQLAQQQLDVLQLQLNSTTPGAAPQMTPKDEQNSRISEREKYLGVIDTSFQLHQAEISLMRQTGRLEQWLRRSSLTTSPAPSSPLQPNP</sequence>
<dbReference type="SUPFAM" id="SSF56954">
    <property type="entry name" value="Outer membrane efflux proteins (OEP)"/>
    <property type="match status" value="1"/>
</dbReference>
<evidence type="ECO:0000313" key="9">
    <source>
        <dbReference type="Proteomes" id="UP000000343"/>
    </source>
</evidence>
<name>E8WY73_GRATM</name>
<dbReference type="STRING" id="1198114.AciX9_1648"/>
<evidence type="ECO:0000256" key="1">
    <source>
        <dbReference type="ARBA" id="ARBA00004442"/>
    </source>
</evidence>
<dbReference type="RefSeq" id="WP_013580019.1">
    <property type="nucleotide sequence ID" value="NC_015064.1"/>
</dbReference>
<gene>
    <name evidence="8" type="ordered locus">AciX9_1648</name>
</gene>